<dbReference type="AlphaFoldDB" id="A0A1L9UMC2"/>
<dbReference type="GeneID" id="93579756"/>
<accession>A0A1L9UMC2</accession>
<proteinExistence type="predicted"/>
<evidence type="ECO:0000313" key="1">
    <source>
        <dbReference type="EMBL" id="OJJ72855.1"/>
    </source>
</evidence>
<dbReference type="RefSeq" id="XP_067480103.1">
    <property type="nucleotide sequence ID" value="XM_067627268.1"/>
</dbReference>
<evidence type="ECO:0000313" key="2">
    <source>
        <dbReference type="Proteomes" id="UP000184499"/>
    </source>
</evidence>
<keyword evidence="2" id="KW-1185">Reference proteome</keyword>
<reference evidence="2" key="1">
    <citation type="journal article" date="2017" name="Genome Biol.">
        <title>Comparative genomics reveals high biological diversity and specific adaptations in the industrially and medically important fungal genus Aspergillus.</title>
        <authorList>
            <person name="de Vries R.P."/>
            <person name="Riley R."/>
            <person name="Wiebenga A."/>
            <person name="Aguilar-Osorio G."/>
            <person name="Amillis S."/>
            <person name="Uchima C.A."/>
            <person name="Anderluh G."/>
            <person name="Asadollahi M."/>
            <person name="Askin M."/>
            <person name="Barry K."/>
            <person name="Battaglia E."/>
            <person name="Bayram O."/>
            <person name="Benocci T."/>
            <person name="Braus-Stromeyer S.A."/>
            <person name="Caldana C."/>
            <person name="Canovas D."/>
            <person name="Cerqueira G.C."/>
            <person name="Chen F."/>
            <person name="Chen W."/>
            <person name="Choi C."/>
            <person name="Clum A."/>
            <person name="Dos Santos R.A."/>
            <person name="Damasio A.R."/>
            <person name="Diallinas G."/>
            <person name="Emri T."/>
            <person name="Fekete E."/>
            <person name="Flipphi M."/>
            <person name="Freyberg S."/>
            <person name="Gallo A."/>
            <person name="Gournas C."/>
            <person name="Habgood R."/>
            <person name="Hainaut M."/>
            <person name="Harispe M.L."/>
            <person name="Henrissat B."/>
            <person name="Hilden K.S."/>
            <person name="Hope R."/>
            <person name="Hossain A."/>
            <person name="Karabika E."/>
            <person name="Karaffa L."/>
            <person name="Karanyi Z."/>
            <person name="Krasevec N."/>
            <person name="Kuo A."/>
            <person name="Kusch H."/>
            <person name="LaButti K."/>
            <person name="Lagendijk E.L."/>
            <person name="Lapidus A."/>
            <person name="Levasseur A."/>
            <person name="Lindquist E."/>
            <person name="Lipzen A."/>
            <person name="Logrieco A.F."/>
            <person name="MacCabe A."/>
            <person name="Maekelae M.R."/>
            <person name="Malavazi I."/>
            <person name="Melin P."/>
            <person name="Meyer V."/>
            <person name="Mielnichuk N."/>
            <person name="Miskei M."/>
            <person name="Molnar A.P."/>
            <person name="Mule G."/>
            <person name="Ngan C.Y."/>
            <person name="Orejas M."/>
            <person name="Orosz E."/>
            <person name="Ouedraogo J.P."/>
            <person name="Overkamp K.M."/>
            <person name="Park H.-S."/>
            <person name="Perrone G."/>
            <person name="Piumi F."/>
            <person name="Punt P.J."/>
            <person name="Ram A.F."/>
            <person name="Ramon A."/>
            <person name="Rauscher S."/>
            <person name="Record E."/>
            <person name="Riano-Pachon D.M."/>
            <person name="Robert V."/>
            <person name="Roehrig J."/>
            <person name="Ruller R."/>
            <person name="Salamov A."/>
            <person name="Salih N.S."/>
            <person name="Samson R.A."/>
            <person name="Sandor E."/>
            <person name="Sanguinetti M."/>
            <person name="Schuetze T."/>
            <person name="Sepcic K."/>
            <person name="Shelest E."/>
            <person name="Sherlock G."/>
            <person name="Sophianopoulou V."/>
            <person name="Squina F.M."/>
            <person name="Sun H."/>
            <person name="Susca A."/>
            <person name="Todd R.B."/>
            <person name="Tsang A."/>
            <person name="Unkles S.E."/>
            <person name="van de Wiele N."/>
            <person name="van Rossen-Uffink D."/>
            <person name="Oliveira J.V."/>
            <person name="Vesth T.C."/>
            <person name="Visser J."/>
            <person name="Yu J.-H."/>
            <person name="Zhou M."/>
            <person name="Andersen M.R."/>
            <person name="Archer D.B."/>
            <person name="Baker S.E."/>
            <person name="Benoit I."/>
            <person name="Brakhage A.A."/>
            <person name="Braus G.H."/>
            <person name="Fischer R."/>
            <person name="Frisvad J.C."/>
            <person name="Goldman G.H."/>
            <person name="Houbraken J."/>
            <person name="Oakley B."/>
            <person name="Pocsi I."/>
            <person name="Scazzocchio C."/>
            <person name="Seiboth B."/>
            <person name="vanKuyk P.A."/>
            <person name="Wortman J."/>
            <person name="Dyer P.S."/>
            <person name="Grigoriev I.V."/>
        </authorList>
    </citation>
    <scope>NUCLEOTIDE SEQUENCE [LARGE SCALE GENOMIC DNA]</scope>
    <source>
        <strain evidence="2">CBS 101740 / IMI 381727 / IBT 21946</strain>
    </source>
</reference>
<organism evidence="1 2">
    <name type="scientific">Aspergillus brasiliensis (strain CBS 101740 / IMI 381727 / IBT 21946)</name>
    <dbReference type="NCBI Taxonomy" id="767769"/>
    <lineage>
        <taxon>Eukaryota</taxon>
        <taxon>Fungi</taxon>
        <taxon>Dikarya</taxon>
        <taxon>Ascomycota</taxon>
        <taxon>Pezizomycotina</taxon>
        <taxon>Eurotiomycetes</taxon>
        <taxon>Eurotiomycetidae</taxon>
        <taxon>Eurotiales</taxon>
        <taxon>Aspergillaceae</taxon>
        <taxon>Aspergillus</taxon>
        <taxon>Aspergillus subgen. Circumdati</taxon>
    </lineage>
</organism>
<gene>
    <name evidence="1" type="ORF">ASPBRDRAFT_54644</name>
</gene>
<dbReference type="VEuPathDB" id="FungiDB:ASPBRDRAFT_54644"/>
<dbReference type="EMBL" id="KV878683">
    <property type="protein sequence ID" value="OJJ72855.1"/>
    <property type="molecule type" value="Genomic_DNA"/>
</dbReference>
<dbReference type="Proteomes" id="UP000184499">
    <property type="component" value="Unassembled WGS sequence"/>
</dbReference>
<name>A0A1L9UMC2_ASPBC</name>
<sequence length="121" mass="13287">MMPEMIGTHRHNLIRANGLLCASYQAFLVPDMSQIKGLESLVVAAGLSRSKKLIESNAISRVADLKMLKTMEAAHWLGFPQHLLILVVDAPGWGSMKHGGPAFSSLSKQSALTRLIHWQAR</sequence>
<protein>
    <submittedName>
        <fullName evidence="1">Uncharacterized protein</fullName>
    </submittedName>
</protein>